<dbReference type="RefSeq" id="WP_151667065.1">
    <property type="nucleotide sequence ID" value="NZ_WBVO01000004.1"/>
</dbReference>
<dbReference type="PANTHER" id="PTHR32309:SF13">
    <property type="entry name" value="FERRIC ENTEROBACTIN TRANSPORT PROTEIN FEPE"/>
    <property type="match status" value="1"/>
</dbReference>
<keyword evidence="1" id="KW-1133">Transmembrane helix</keyword>
<sequence>MEYQSTSLITFLYKWRKPLIILPLVSAIAAAILSGPSFITPKYQSYVTVYATTTNSISKAVLPQTGFADEDVLEFGDEERAEQLLQILNTDEIRDSIVAKYNLMEHYDIDPESPYKQTELRETFSDNVEFRRTEFSSVEISVLDEDPQMAADIANDISRLLNKVKNRIQRERAYLALQIVENSYKQIRTEERLLEDALRKLRVEKGVHDYEAQAAVYSEQIAMATVELGPDHSRTRALRESLDTIAKYGGRYVDMREELQLLKEEEIKIKTKLDQARVDYNQSLPASFEINSAYPAEKKTYPIRSLIVLISMMGTFIATLVIILAVSAYMDVRKKVS</sequence>
<organism evidence="2 3">
    <name type="scientific">Phaeocystidibacter luteus</name>
    <dbReference type="NCBI Taxonomy" id="911197"/>
    <lineage>
        <taxon>Bacteria</taxon>
        <taxon>Pseudomonadati</taxon>
        <taxon>Bacteroidota</taxon>
        <taxon>Flavobacteriia</taxon>
        <taxon>Flavobacteriales</taxon>
        <taxon>Phaeocystidibacteraceae</taxon>
        <taxon>Phaeocystidibacter</taxon>
    </lineage>
</organism>
<keyword evidence="1" id="KW-0472">Membrane</keyword>
<comment type="caution">
    <text evidence="2">The sequence shown here is derived from an EMBL/GenBank/DDBJ whole genome shotgun (WGS) entry which is preliminary data.</text>
</comment>
<dbReference type="OrthoDB" id="1524741at2"/>
<feature type="transmembrane region" description="Helical" evidence="1">
    <location>
        <begin position="306"/>
        <end position="330"/>
    </location>
</feature>
<evidence type="ECO:0008006" key="4">
    <source>
        <dbReference type="Google" id="ProtNLM"/>
    </source>
</evidence>
<feature type="transmembrane region" description="Helical" evidence="1">
    <location>
        <begin position="20"/>
        <end position="39"/>
    </location>
</feature>
<keyword evidence="3" id="KW-1185">Reference proteome</keyword>
<dbReference type="EMBL" id="WBVO01000004">
    <property type="protein sequence ID" value="KAB2810276.1"/>
    <property type="molecule type" value="Genomic_DNA"/>
</dbReference>
<dbReference type="GO" id="GO:0004713">
    <property type="term" value="F:protein tyrosine kinase activity"/>
    <property type="evidence" value="ECO:0007669"/>
    <property type="project" value="TreeGrafter"/>
</dbReference>
<evidence type="ECO:0000313" key="2">
    <source>
        <dbReference type="EMBL" id="KAB2810276.1"/>
    </source>
</evidence>
<gene>
    <name evidence="2" type="ORF">F8C67_06740</name>
</gene>
<keyword evidence="1" id="KW-0812">Transmembrane</keyword>
<dbReference type="PANTHER" id="PTHR32309">
    <property type="entry name" value="TYROSINE-PROTEIN KINASE"/>
    <property type="match status" value="1"/>
</dbReference>
<accession>A0A6N6RGH9</accession>
<protein>
    <recommendedName>
        <fullName evidence="4">Polysaccharide chain length determinant N-terminal domain-containing protein</fullName>
    </recommendedName>
</protein>
<name>A0A6N6RGH9_9FLAO</name>
<dbReference type="AlphaFoldDB" id="A0A6N6RGH9"/>
<proteinExistence type="predicted"/>
<dbReference type="GO" id="GO:0005886">
    <property type="term" value="C:plasma membrane"/>
    <property type="evidence" value="ECO:0007669"/>
    <property type="project" value="TreeGrafter"/>
</dbReference>
<dbReference type="Proteomes" id="UP000468650">
    <property type="component" value="Unassembled WGS sequence"/>
</dbReference>
<reference evidence="2 3" key="1">
    <citation type="submission" date="2019-09" db="EMBL/GenBank/DDBJ databases">
        <title>Genomes of family Cryomorphaceae.</title>
        <authorList>
            <person name="Bowman J.P."/>
        </authorList>
    </citation>
    <scope>NUCLEOTIDE SEQUENCE [LARGE SCALE GENOMIC DNA]</scope>
    <source>
        <strain evidence="2 3">LMG 25704</strain>
    </source>
</reference>
<dbReference type="InterPro" id="IPR050445">
    <property type="entry name" value="Bact_polysacc_biosynth/exp"/>
</dbReference>
<evidence type="ECO:0000313" key="3">
    <source>
        <dbReference type="Proteomes" id="UP000468650"/>
    </source>
</evidence>
<evidence type="ECO:0000256" key="1">
    <source>
        <dbReference type="SAM" id="Phobius"/>
    </source>
</evidence>